<reference evidence="1 2" key="1">
    <citation type="submission" date="2017-11" db="EMBL/GenBank/DDBJ databases">
        <title>De-novo sequencing of pomegranate (Punica granatum L.) genome.</title>
        <authorList>
            <person name="Akparov Z."/>
            <person name="Amiraslanov A."/>
            <person name="Hajiyeva S."/>
            <person name="Abbasov M."/>
            <person name="Kaur K."/>
            <person name="Hamwieh A."/>
            <person name="Solovyev V."/>
            <person name="Salamov A."/>
            <person name="Braich B."/>
            <person name="Kosarev P."/>
            <person name="Mahmoud A."/>
            <person name="Hajiyev E."/>
            <person name="Babayeva S."/>
            <person name="Izzatullayeva V."/>
            <person name="Mammadov A."/>
            <person name="Mammadov A."/>
            <person name="Sharifova S."/>
            <person name="Ojaghi J."/>
            <person name="Eynullazada K."/>
            <person name="Bayramov B."/>
            <person name="Abdulazimova A."/>
            <person name="Shahmuradov I."/>
        </authorList>
    </citation>
    <scope>NUCLEOTIDE SEQUENCE [LARGE SCALE GENOMIC DNA]</scope>
    <source>
        <strain evidence="2">cv. AG2017</strain>
        <tissue evidence="1">Leaf</tissue>
    </source>
</reference>
<evidence type="ECO:0000313" key="2">
    <source>
        <dbReference type="Proteomes" id="UP000233551"/>
    </source>
</evidence>
<keyword evidence="2" id="KW-1185">Reference proteome</keyword>
<proteinExistence type="predicted"/>
<gene>
    <name evidence="1" type="ORF">CRG98_013225</name>
</gene>
<accession>A0A2I0KE12</accession>
<dbReference type="EMBL" id="PGOL01000675">
    <property type="protein sequence ID" value="PKI66423.1"/>
    <property type="molecule type" value="Genomic_DNA"/>
</dbReference>
<dbReference type="Proteomes" id="UP000233551">
    <property type="component" value="Unassembled WGS sequence"/>
</dbReference>
<organism evidence="1 2">
    <name type="scientific">Punica granatum</name>
    <name type="common">Pomegranate</name>
    <dbReference type="NCBI Taxonomy" id="22663"/>
    <lineage>
        <taxon>Eukaryota</taxon>
        <taxon>Viridiplantae</taxon>
        <taxon>Streptophyta</taxon>
        <taxon>Embryophyta</taxon>
        <taxon>Tracheophyta</taxon>
        <taxon>Spermatophyta</taxon>
        <taxon>Magnoliopsida</taxon>
        <taxon>eudicotyledons</taxon>
        <taxon>Gunneridae</taxon>
        <taxon>Pentapetalae</taxon>
        <taxon>rosids</taxon>
        <taxon>malvids</taxon>
        <taxon>Myrtales</taxon>
        <taxon>Lythraceae</taxon>
        <taxon>Punica</taxon>
    </lineage>
</organism>
<comment type="caution">
    <text evidence="1">The sequence shown here is derived from an EMBL/GenBank/DDBJ whole genome shotgun (WGS) entry which is preliminary data.</text>
</comment>
<sequence>MAGELKLDGAMVKFFASLVHAVFCRMSLRSTVSLALNSWWAGYLGYWQERPEISMSLKKAWKPASLISALSQTRKEKIHAGMEFSAAEKNAAIIKNAAHVQVGLRGLAEEN</sequence>
<name>A0A2I0KE12_PUNGR</name>
<dbReference type="AlphaFoldDB" id="A0A2I0KE12"/>
<evidence type="ECO:0000313" key="1">
    <source>
        <dbReference type="EMBL" id="PKI66423.1"/>
    </source>
</evidence>
<protein>
    <submittedName>
        <fullName evidence="1">Uncharacterized protein</fullName>
    </submittedName>
</protein>